<comment type="subunit">
    <text evidence="15">Interacts with odr-4.</text>
</comment>
<dbReference type="InParanoid" id="E3M1I9"/>
<comment type="similarity">
    <text evidence="14">Belongs to the nematode receptor-like protein str family.</text>
</comment>
<feature type="transmembrane region" description="Helical" evidence="19">
    <location>
        <begin position="201"/>
        <end position="222"/>
    </location>
</feature>
<evidence type="ECO:0000256" key="18">
    <source>
        <dbReference type="ARBA" id="ARBA00082489"/>
    </source>
</evidence>
<dbReference type="InterPro" id="IPR019428">
    <property type="entry name" value="7TM_GPCR_serpentine_rcpt_Str"/>
</dbReference>
<name>E3M1I9_CAERE</name>
<dbReference type="Gene3D" id="1.20.1070.10">
    <property type="entry name" value="Rhodopsin 7-helix transmembrane proteins"/>
    <property type="match status" value="1"/>
</dbReference>
<dbReference type="HOGENOM" id="CLU_036335_2_1_1"/>
<evidence type="ECO:0000313" key="20">
    <source>
        <dbReference type="EMBL" id="EFO88750.1"/>
    </source>
</evidence>
<evidence type="ECO:0000256" key="12">
    <source>
        <dbReference type="ARBA" id="ARBA00023273"/>
    </source>
</evidence>
<accession>E3M1I9</accession>
<evidence type="ECO:0000313" key="21">
    <source>
        <dbReference type="Proteomes" id="UP000008281"/>
    </source>
</evidence>
<proteinExistence type="inferred from homology"/>
<dbReference type="GO" id="GO:0042048">
    <property type="term" value="P:olfactory behavior"/>
    <property type="evidence" value="ECO:0007669"/>
    <property type="project" value="TreeGrafter"/>
</dbReference>
<dbReference type="AlphaFoldDB" id="E3M1I9"/>
<evidence type="ECO:0000256" key="6">
    <source>
        <dbReference type="ARBA" id="ARBA00022725"/>
    </source>
</evidence>
<feature type="transmembrane region" description="Helical" evidence="19">
    <location>
        <begin position="6"/>
        <end position="30"/>
    </location>
</feature>
<keyword evidence="6" id="KW-0552">Olfaction</keyword>
<evidence type="ECO:0000256" key="3">
    <source>
        <dbReference type="ARBA" id="ARBA00022500"/>
    </source>
</evidence>
<dbReference type="eggNOG" id="ENOG502R2EX">
    <property type="taxonomic scope" value="Eukaryota"/>
</dbReference>
<keyword evidence="8" id="KW-0969">Cilium</keyword>
<keyword evidence="10" id="KW-0675">Receptor</keyword>
<feature type="transmembrane region" description="Helical" evidence="19">
    <location>
        <begin position="317"/>
        <end position="338"/>
    </location>
</feature>
<keyword evidence="5 19" id="KW-0812">Transmembrane</keyword>
<dbReference type="EMBL" id="DS268421">
    <property type="protein sequence ID" value="EFO88750.1"/>
    <property type="molecule type" value="Genomic_DNA"/>
</dbReference>
<keyword evidence="3" id="KW-0145">Chemotaxis</keyword>
<keyword evidence="12" id="KW-0966">Cell projection</keyword>
<evidence type="ECO:0000256" key="1">
    <source>
        <dbReference type="ARBA" id="ARBA00004272"/>
    </source>
</evidence>
<evidence type="ECO:0000256" key="7">
    <source>
        <dbReference type="ARBA" id="ARBA00022989"/>
    </source>
</evidence>
<dbReference type="GO" id="GO:0038022">
    <property type="term" value="F:G protein-coupled olfactory receptor activity"/>
    <property type="evidence" value="ECO:0007669"/>
    <property type="project" value="TreeGrafter"/>
</dbReference>
<keyword evidence="9 19" id="KW-0472">Membrane</keyword>
<keyword evidence="11" id="KW-0325">Glycoprotein</keyword>
<evidence type="ECO:0000256" key="16">
    <source>
        <dbReference type="ARBA" id="ARBA00067967"/>
    </source>
</evidence>
<evidence type="ECO:0000256" key="2">
    <source>
        <dbReference type="ARBA" id="ARBA00022475"/>
    </source>
</evidence>
<keyword evidence="4" id="KW-0716">Sensory transduction</keyword>
<evidence type="ECO:0000256" key="14">
    <source>
        <dbReference type="ARBA" id="ARBA00061678"/>
    </source>
</evidence>
<evidence type="ECO:0000256" key="17">
    <source>
        <dbReference type="ARBA" id="ARBA00078653"/>
    </source>
</evidence>
<evidence type="ECO:0000256" key="13">
    <source>
        <dbReference type="ARBA" id="ARBA00054965"/>
    </source>
</evidence>
<evidence type="ECO:0000256" key="15">
    <source>
        <dbReference type="ARBA" id="ARBA00064300"/>
    </source>
</evidence>
<keyword evidence="2" id="KW-1003">Cell membrane</keyword>
<evidence type="ECO:0000256" key="4">
    <source>
        <dbReference type="ARBA" id="ARBA00022606"/>
    </source>
</evidence>
<evidence type="ECO:0000256" key="10">
    <source>
        <dbReference type="ARBA" id="ARBA00023170"/>
    </source>
</evidence>
<protein>
    <recommendedName>
        <fullName evidence="16">Serpentine receptor class r-10</fullName>
    </recommendedName>
    <alternativeName>
        <fullName evidence="17">Odorant response abnormal protein 10</fullName>
    </alternativeName>
    <alternativeName>
        <fullName evidence="18">Olfactory receptor 10</fullName>
    </alternativeName>
</protein>
<dbReference type="PANTHER" id="PTHR22943:SF113">
    <property type="entry name" value="SEVEN TM RECEPTOR"/>
    <property type="match status" value="1"/>
</dbReference>
<evidence type="ECO:0000256" key="9">
    <source>
        <dbReference type="ARBA" id="ARBA00023136"/>
    </source>
</evidence>
<dbReference type="GO" id="GO:0060170">
    <property type="term" value="C:ciliary membrane"/>
    <property type="evidence" value="ECO:0007669"/>
    <property type="project" value="UniProtKB-SubCell"/>
</dbReference>
<feature type="transmembrane region" description="Helical" evidence="19">
    <location>
        <begin position="128"/>
        <end position="146"/>
    </location>
</feature>
<sequence>MFKIMFSVIICYFNALLAILGNGLLILLILHKSPRSMGNYKYLMLIFSTFGILFAIIDVTNQPMLHFHDGAYIIFSRNVLGLPRNISFCYIALNCSCYGMIMLLLVYHFVYRYLAVCKPHRLELFSYPYFNILIFIFLIVSAEWWISGVYAAGEDPEVEDHIKQTMAENYGLSRLDYTYASSLFYRTNFITGEEYVSVRDFLFVASLAVQIVSFSLDFRLYLRLLPIKFGHKYFRLRESISGTGFSIIIYCWLKLRRELIRSARELQHISRRTLEMQRQLFRSLVAQTLFPTFLMFIPAGILLCFPILKTNMGPIEVILIPLITTQPFMDAIVPMYFIKAYRMAVLDFFGKKKGRSTLVSSLNDDRSGTNSRVFSLRH</sequence>
<evidence type="ECO:0000256" key="8">
    <source>
        <dbReference type="ARBA" id="ARBA00023069"/>
    </source>
</evidence>
<dbReference type="Pfam" id="PF10326">
    <property type="entry name" value="7TM_GPCR_Str"/>
    <property type="match status" value="2"/>
</dbReference>
<feature type="transmembrane region" description="Helical" evidence="19">
    <location>
        <begin position="42"/>
        <end position="65"/>
    </location>
</feature>
<feature type="transmembrane region" description="Helical" evidence="19">
    <location>
        <begin position="284"/>
        <end position="305"/>
    </location>
</feature>
<dbReference type="FunCoup" id="E3M1I9">
    <property type="interactions" value="4"/>
</dbReference>
<gene>
    <name evidence="20" type="ORF">CRE_06337</name>
</gene>
<dbReference type="OMA" id="NMGPIEV"/>
<dbReference type="SUPFAM" id="SSF81321">
    <property type="entry name" value="Family A G protein-coupled receptor-like"/>
    <property type="match status" value="1"/>
</dbReference>
<keyword evidence="7 19" id="KW-1133">Transmembrane helix</keyword>
<comment type="subcellular location">
    <subcellularLocation>
        <location evidence="1">Cell projection</location>
        <location evidence="1">Cilium membrane</location>
        <topology evidence="1">Multi-pass membrane protein</topology>
    </subcellularLocation>
</comment>
<dbReference type="Proteomes" id="UP000008281">
    <property type="component" value="Unassembled WGS sequence"/>
</dbReference>
<comment type="function">
    <text evidence="13">An odorant receptor which affects chemotaxis to the volatile odorant diacetyl. Specifies AWA neuronal cell fate via the odr-7 pathway.</text>
</comment>
<evidence type="ECO:0000256" key="5">
    <source>
        <dbReference type="ARBA" id="ARBA00022692"/>
    </source>
</evidence>
<evidence type="ECO:0000256" key="19">
    <source>
        <dbReference type="SAM" id="Phobius"/>
    </source>
</evidence>
<keyword evidence="21" id="KW-1185">Reference proteome</keyword>
<feature type="transmembrane region" description="Helical" evidence="19">
    <location>
        <begin position="85"/>
        <end position="107"/>
    </location>
</feature>
<organism evidence="21">
    <name type="scientific">Caenorhabditis remanei</name>
    <name type="common">Caenorhabditis vulgaris</name>
    <dbReference type="NCBI Taxonomy" id="31234"/>
    <lineage>
        <taxon>Eukaryota</taxon>
        <taxon>Metazoa</taxon>
        <taxon>Ecdysozoa</taxon>
        <taxon>Nematoda</taxon>
        <taxon>Chromadorea</taxon>
        <taxon>Rhabditida</taxon>
        <taxon>Rhabditina</taxon>
        <taxon>Rhabditomorpha</taxon>
        <taxon>Rhabditoidea</taxon>
        <taxon>Rhabditidae</taxon>
        <taxon>Peloderinae</taxon>
        <taxon>Caenorhabditis</taxon>
    </lineage>
</organism>
<dbReference type="PANTHER" id="PTHR22943">
    <property type="entry name" value="7-TRANSMEMBRANE DOMAIN RECEPTOR C.ELEGANS"/>
    <property type="match status" value="1"/>
</dbReference>
<dbReference type="STRING" id="31234.E3M1I9"/>
<evidence type="ECO:0000256" key="11">
    <source>
        <dbReference type="ARBA" id="ARBA00023180"/>
    </source>
</evidence>
<dbReference type="OrthoDB" id="5812563at2759"/>
<reference evidence="20" key="1">
    <citation type="submission" date="2007-07" db="EMBL/GenBank/DDBJ databases">
        <title>PCAP assembly of the Caenorhabditis remanei genome.</title>
        <authorList>
            <consortium name="The Caenorhabditis remanei Sequencing Consortium"/>
            <person name="Wilson R.K."/>
        </authorList>
    </citation>
    <scope>NUCLEOTIDE SEQUENCE [LARGE SCALE GENOMIC DNA]</scope>
    <source>
        <strain evidence="20">PB4641</strain>
    </source>
</reference>
<dbReference type="GO" id="GO:0006935">
    <property type="term" value="P:chemotaxis"/>
    <property type="evidence" value="ECO:0007669"/>
    <property type="project" value="UniProtKB-KW"/>
</dbReference>
<dbReference type="FunFam" id="1.20.1070.10:FF:000128">
    <property type="entry name" value="Seven TM Receptor"/>
    <property type="match status" value="1"/>
</dbReference>